<dbReference type="InterPro" id="IPR003651">
    <property type="entry name" value="Endonuclease3_FeS-loop_motif"/>
</dbReference>
<dbReference type="PROSITE" id="PS00764">
    <property type="entry name" value="ENDONUCLEASE_III_1"/>
    <property type="match status" value="1"/>
</dbReference>
<evidence type="ECO:0000256" key="11">
    <source>
        <dbReference type="ARBA" id="ARBA00023014"/>
    </source>
</evidence>
<feature type="domain" description="HhH-GPD" evidence="14">
    <location>
        <begin position="40"/>
        <end position="191"/>
    </location>
</feature>
<evidence type="ECO:0000256" key="10">
    <source>
        <dbReference type="ARBA" id="ARBA00023004"/>
    </source>
</evidence>
<dbReference type="Gene3D" id="1.10.1670.10">
    <property type="entry name" value="Helix-hairpin-Helix base-excision DNA repair enzymes (C-terminal)"/>
    <property type="match status" value="1"/>
</dbReference>
<dbReference type="Gene3D" id="3.90.79.10">
    <property type="entry name" value="Nucleoside Triphosphate Pyrophosphohydrolase"/>
    <property type="match status" value="1"/>
</dbReference>
<organism evidence="15">
    <name type="scientific">hydrothermal vent metagenome</name>
    <dbReference type="NCBI Taxonomy" id="652676"/>
    <lineage>
        <taxon>unclassified sequences</taxon>
        <taxon>metagenomes</taxon>
        <taxon>ecological metagenomes</taxon>
    </lineage>
</organism>
<evidence type="ECO:0000256" key="3">
    <source>
        <dbReference type="ARBA" id="ARBA00008343"/>
    </source>
</evidence>
<dbReference type="InterPro" id="IPR029119">
    <property type="entry name" value="MutY_C"/>
</dbReference>
<dbReference type="InterPro" id="IPR044298">
    <property type="entry name" value="MIG/MutY"/>
</dbReference>
<dbReference type="InterPro" id="IPR023170">
    <property type="entry name" value="HhH_base_excis_C"/>
</dbReference>
<evidence type="ECO:0000256" key="6">
    <source>
        <dbReference type="ARBA" id="ARBA00022485"/>
    </source>
</evidence>
<dbReference type="CDD" id="cd00056">
    <property type="entry name" value="ENDO3c"/>
    <property type="match status" value="1"/>
</dbReference>
<dbReference type="Pfam" id="PF00633">
    <property type="entry name" value="HHH"/>
    <property type="match status" value="1"/>
</dbReference>
<name>A0A160TAK0_9ZZZZ</name>
<dbReference type="GO" id="GO:0006298">
    <property type="term" value="P:mismatch repair"/>
    <property type="evidence" value="ECO:0007669"/>
    <property type="project" value="TreeGrafter"/>
</dbReference>
<dbReference type="InterPro" id="IPR011257">
    <property type="entry name" value="DNA_glycosylase"/>
</dbReference>
<keyword evidence="11" id="KW-0411">Iron-sulfur</keyword>
<comment type="cofactor">
    <cofactor evidence="2">
        <name>[4Fe-4S] cluster</name>
        <dbReference type="ChEBI" id="CHEBI:49883"/>
    </cofactor>
</comment>
<dbReference type="EC" id="3.2.2.31" evidence="4"/>
<dbReference type="SUPFAM" id="SSF48150">
    <property type="entry name" value="DNA-glycosylase"/>
    <property type="match status" value="1"/>
</dbReference>
<dbReference type="Pfam" id="PF00730">
    <property type="entry name" value="HhH-GPD"/>
    <property type="match status" value="1"/>
</dbReference>
<dbReference type="GO" id="GO:0034039">
    <property type="term" value="F:8-oxo-7,8-dihydroguanine DNA N-glycosylase activity"/>
    <property type="evidence" value="ECO:0007669"/>
    <property type="project" value="TreeGrafter"/>
</dbReference>
<evidence type="ECO:0000256" key="8">
    <source>
        <dbReference type="ARBA" id="ARBA00022763"/>
    </source>
</evidence>
<dbReference type="InterPro" id="IPR015797">
    <property type="entry name" value="NUDIX_hydrolase-like_dom_sf"/>
</dbReference>
<dbReference type="GO" id="GO:0046872">
    <property type="term" value="F:metal ion binding"/>
    <property type="evidence" value="ECO:0007669"/>
    <property type="project" value="UniProtKB-KW"/>
</dbReference>
<dbReference type="SMART" id="SM00478">
    <property type="entry name" value="ENDO3c"/>
    <property type="match status" value="1"/>
</dbReference>
<evidence type="ECO:0000256" key="9">
    <source>
        <dbReference type="ARBA" id="ARBA00022801"/>
    </source>
</evidence>
<dbReference type="AlphaFoldDB" id="A0A160TAK0"/>
<gene>
    <name evidence="15" type="ORF">MGWOODY_Tha2107</name>
</gene>
<reference evidence="15" key="1">
    <citation type="submission" date="2015-10" db="EMBL/GenBank/DDBJ databases">
        <authorList>
            <person name="Gilbert D.G."/>
        </authorList>
    </citation>
    <scope>NUCLEOTIDE SEQUENCE</scope>
</reference>
<dbReference type="EMBL" id="CZQC01000023">
    <property type="protein sequence ID" value="CUS40731.1"/>
    <property type="molecule type" value="Genomic_DNA"/>
</dbReference>
<dbReference type="FunFam" id="1.10.340.30:FF:000002">
    <property type="entry name" value="Adenine DNA glycosylase"/>
    <property type="match status" value="1"/>
</dbReference>
<dbReference type="GO" id="GO:0035485">
    <property type="term" value="F:adenine/guanine mispair binding"/>
    <property type="evidence" value="ECO:0007669"/>
    <property type="project" value="TreeGrafter"/>
</dbReference>
<keyword evidence="10" id="KW-0408">Iron</keyword>
<dbReference type="InterPro" id="IPR000445">
    <property type="entry name" value="HhH_motif"/>
</dbReference>
<dbReference type="SUPFAM" id="SSF55811">
    <property type="entry name" value="Nudix"/>
    <property type="match status" value="1"/>
</dbReference>
<evidence type="ECO:0000313" key="15">
    <source>
        <dbReference type="EMBL" id="CUS40731.1"/>
    </source>
</evidence>
<evidence type="ECO:0000256" key="12">
    <source>
        <dbReference type="ARBA" id="ARBA00023204"/>
    </source>
</evidence>
<dbReference type="InterPro" id="IPR005760">
    <property type="entry name" value="A/G_AdeGlyc_MutY"/>
</dbReference>
<dbReference type="NCBIfam" id="TIGR01084">
    <property type="entry name" value="mutY"/>
    <property type="match status" value="1"/>
</dbReference>
<dbReference type="GO" id="GO:0032357">
    <property type="term" value="F:oxidized purine DNA binding"/>
    <property type="evidence" value="ECO:0007669"/>
    <property type="project" value="TreeGrafter"/>
</dbReference>
<keyword evidence="7" id="KW-0479">Metal-binding</keyword>
<dbReference type="InterPro" id="IPR004035">
    <property type="entry name" value="Endouclease-III_FeS-bd_BS"/>
</dbReference>
<dbReference type="InterPro" id="IPR003265">
    <property type="entry name" value="HhH-GPD_domain"/>
</dbReference>
<keyword evidence="8" id="KW-0227">DNA damage</keyword>
<dbReference type="PROSITE" id="PS01155">
    <property type="entry name" value="ENDONUCLEASE_III_2"/>
    <property type="match status" value="1"/>
</dbReference>
<evidence type="ECO:0000256" key="7">
    <source>
        <dbReference type="ARBA" id="ARBA00022723"/>
    </source>
</evidence>
<evidence type="ECO:0000259" key="14">
    <source>
        <dbReference type="SMART" id="SM00478"/>
    </source>
</evidence>
<dbReference type="GO" id="GO:0000701">
    <property type="term" value="F:purine-specific mismatch base pair DNA N-glycosylase activity"/>
    <property type="evidence" value="ECO:0007669"/>
    <property type="project" value="UniProtKB-EC"/>
</dbReference>
<protein>
    <recommendedName>
        <fullName evidence="5">Adenine DNA glycosylase</fullName>
        <ecNumber evidence="4">3.2.2.31</ecNumber>
    </recommendedName>
</protein>
<keyword evidence="13 15" id="KW-0326">Glycosidase</keyword>
<keyword evidence="12" id="KW-0234">DNA repair</keyword>
<evidence type="ECO:0000256" key="2">
    <source>
        <dbReference type="ARBA" id="ARBA00001966"/>
    </source>
</evidence>
<accession>A0A160TAK0</accession>
<dbReference type="GO" id="GO:0051539">
    <property type="term" value="F:4 iron, 4 sulfur cluster binding"/>
    <property type="evidence" value="ECO:0007669"/>
    <property type="project" value="UniProtKB-KW"/>
</dbReference>
<evidence type="ECO:0000256" key="13">
    <source>
        <dbReference type="ARBA" id="ARBA00023295"/>
    </source>
</evidence>
<evidence type="ECO:0000256" key="5">
    <source>
        <dbReference type="ARBA" id="ARBA00022023"/>
    </source>
</evidence>
<dbReference type="GO" id="GO:0006284">
    <property type="term" value="P:base-excision repair"/>
    <property type="evidence" value="ECO:0007669"/>
    <property type="project" value="InterPro"/>
</dbReference>
<sequence>MSSNSLFSDAVLAWYHQHGRKHLPWQQNITPYRVWVSEIMLQQTQVSTVIPYFERFMQSFPDVTALAAASQDDVLHHWTGLGYYARGRNLHACAQIVSAKYDGEFPQNVDALTELPGIGRSTAGAIASISMGIRAPILDGNVKRVLTRFYAIEGWPGTTTVQNALWQVAEDLTPVHSHREYTQAMMDLGATLCTRSKPACGICPLQPDCAGLKIGKPTQFPNSKPKKEKPEKHTVLLMIEAPDGTLLLRQRPQQGIWGGLWSFPEVKQPDDAIAWVKSHLGLEYKQAELLPSFRHTFSHYHLHIQPLHIQLEQLATAVGEHNDHWYNPDNPSALGLAAPVKELLQALRR</sequence>
<proteinExistence type="inferred from homology"/>
<dbReference type="Gene3D" id="1.10.340.30">
    <property type="entry name" value="Hypothetical protein, domain 2"/>
    <property type="match status" value="1"/>
</dbReference>
<dbReference type="CDD" id="cd03431">
    <property type="entry name" value="NUDIX_DNA_Glycosylase_C-MutY"/>
    <property type="match status" value="1"/>
</dbReference>
<keyword evidence="9 15" id="KW-0378">Hydrolase</keyword>
<comment type="catalytic activity">
    <reaction evidence="1">
        <text>Hydrolyzes free adenine bases from 7,8-dihydro-8-oxoguanine:adenine mismatched double-stranded DNA, leaving an apurinic site.</text>
        <dbReference type="EC" id="3.2.2.31"/>
    </reaction>
</comment>
<dbReference type="PANTHER" id="PTHR42944">
    <property type="entry name" value="ADENINE DNA GLYCOSYLASE"/>
    <property type="match status" value="1"/>
</dbReference>
<keyword evidence="6" id="KW-0004">4Fe-4S</keyword>
<comment type="similarity">
    <text evidence="3">Belongs to the Nth/MutY family.</text>
</comment>
<dbReference type="PANTHER" id="PTHR42944:SF1">
    <property type="entry name" value="ADENINE DNA GLYCOSYLASE"/>
    <property type="match status" value="1"/>
</dbReference>
<evidence type="ECO:0000256" key="1">
    <source>
        <dbReference type="ARBA" id="ARBA00000843"/>
    </source>
</evidence>
<dbReference type="Pfam" id="PF14815">
    <property type="entry name" value="NUDIX_4"/>
    <property type="match status" value="1"/>
</dbReference>
<dbReference type="NCBIfam" id="NF008132">
    <property type="entry name" value="PRK10880.1"/>
    <property type="match status" value="1"/>
</dbReference>
<dbReference type="InterPro" id="IPR004036">
    <property type="entry name" value="Endonuclease-III-like_CS2"/>
</dbReference>
<dbReference type="Pfam" id="PF10576">
    <property type="entry name" value="EndIII_4Fe-2S"/>
    <property type="match status" value="1"/>
</dbReference>
<evidence type="ECO:0000256" key="4">
    <source>
        <dbReference type="ARBA" id="ARBA00012045"/>
    </source>
</evidence>